<evidence type="ECO:0000313" key="2">
    <source>
        <dbReference type="EMBL" id="MFC5218209.1"/>
    </source>
</evidence>
<protein>
    <submittedName>
        <fullName evidence="2">Peptidase inhibitor family I36 protein</fullName>
    </submittedName>
</protein>
<dbReference type="EMBL" id="JBHSKM010000024">
    <property type="protein sequence ID" value="MFC5218209.1"/>
    <property type="molecule type" value="Genomic_DNA"/>
</dbReference>
<keyword evidence="1" id="KW-0732">Signal</keyword>
<feature type="signal peptide" evidence="1">
    <location>
        <begin position="1"/>
        <end position="31"/>
    </location>
</feature>
<comment type="caution">
    <text evidence="2">The sequence shown here is derived from an EMBL/GenBank/DDBJ whole genome shotgun (WGS) entry which is preliminary data.</text>
</comment>
<dbReference type="Proteomes" id="UP001596263">
    <property type="component" value="Unassembled WGS sequence"/>
</dbReference>
<evidence type="ECO:0000313" key="3">
    <source>
        <dbReference type="Proteomes" id="UP001596263"/>
    </source>
</evidence>
<evidence type="ECO:0000256" key="1">
    <source>
        <dbReference type="SAM" id="SignalP"/>
    </source>
</evidence>
<dbReference type="RefSeq" id="WP_380860546.1">
    <property type="nucleotide sequence ID" value="NZ_JBHSKM010000024.1"/>
</dbReference>
<name>A0ABW0CQQ5_STRCD</name>
<reference evidence="3" key="1">
    <citation type="journal article" date="2019" name="Int. J. Syst. Evol. Microbiol.">
        <title>The Global Catalogue of Microorganisms (GCM) 10K type strain sequencing project: providing services to taxonomists for standard genome sequencing and annotation.</title>
        <authorList>
            <consortium name="The Broad Institute Genomics Platform"/>
            <consortium name="The Broad Institute Genome Sequencing Center for Infectious Disease"/>
            <person name="Wu L."/>
            <person name="Ma J."/>
        </authorList>
    </citation>
    <scope>NUCLEOTIDE SEQUENCE [LARGE SCALE GENOMIC DNA]</scope>
    <source>
        <strain evidence="3">KCTC 42586</strain>
    </source>
</reference>
<sequence length="174" mass="18724">MRLTSKLATGTLAVALATVAVGTLSGTAAQAQESSPGTKATLDGRAIDLSEGWQGADVCAVGTSGRTTCVDTDAMSARDARAASDCKKDWVCLWDKKNFKGRMLKFNDEYWHNLADWGFSNRAESARNHQNSWPNDHAYVATGRDGKGTQKKIPEGYKFGSLGNLNNRVSSIYG</sequence>
<feature type="chain" id="PRO_5045770926" evidence="1">
    <location>
        <begin position="32"/>
        <end position="174"/>
    </location>
</feature>
<proteinExistence type="predicted"/>
<gene>
    <name evidence="2" type="ORF">ACFPQ9_30665</name>
</gene>
<dbReference type="Gene3D" id="2.60.20.10">
    <property type="entry name" value="Crystallins"/>
    <property type="match status" value="1"/>
</dbReference>
<accession>A0ABW0CQQ5</accession>
<keyword evidence="3" id="KW-1185">Reference proteome</keyword>
<dbReference type="SUPFAM" id="SSF49695">
    <property type="entry name" value="gamma-Crystallin-like"/>
    <property type="match status" value="1"/>
</dbReference>
<organism evidence="2 3">
    <name type="scientific">Streptomyces coerulescens</name>
    <dbReference type="NCBI Taxonomy" id="29304"/>
    <lineage>
        <taxon>Bacteria</taxon>
        <taxon>Bacillati</taxon>
        <taxon>Actinomycetota</taxon>
        <taxon>Actinomycetes</taxon>
        <taxon>Kitasatosporales</taxon>
        <taxon>Streptomycetaceae</taxon>
        <taxon>Streptomyces</taxon>
    </lineage>
</organism>
<dbReference type="Pfam" id="PF03995">
    <property type="entry name" value="Inhibitor_I36"/>
    <property type="match status" value="1"/>
</dbReference>
<dbReference type="InterPro" id="IPR011024">
    <property type="entry name" value="G_crystallin-like"/>
</dbReference>